<evidence type="ECO:0000256" key="1">
    <source>
        <dbReference type="SAM" id="Phobius"/>
    </source>
</evidence>
<dbReference type="Proteomes" id="UP000586827">
    <property type="component" value="Unassembled WGS sequence"/>
</dbReference>
<reference evidence="2 3" key="1">
    <citation type="submission" date="2020-05" db="EMBL/GenBank/DDBJ databases">
        <title>MicrobeNet Type strains.</title>
        <authorList>
            <person name="Nicholson A.C."/>
        </authorList>
    </citation>
    <scope>NUCLEOTIDE SEQUENCE [LARGE SCALE GENOMIC DNA]</scope>
    <source>
        <strain evidence="2 3">JCM 3224</strain>
    </source>
</reference>
<dbReference type="EMBL" id="JABELX010000001">
    <property type="protein sequence ID" value="NNH69300.1"/>
    <property type="molecule type" value="Genomic_DNA"/>
</dbReference>
<sequence length="80" mass="8768">MTTSRETEPRALAEAATLIGLTMVSAVILLPGRLPGWADAYGTALVYLALVEYMAIAAGLMWWGTETLRRADRATRRSDR</sequence>
<dbReference type="AlphaFoldDB" id="A0A849BYF2"/>
<feature type="transmembrane region" description="Helical" evidence="1">
    <location>
        <begin position="12"/>
        <end position="32"/>
    </location>
</feature>
<accession>A0A849BYF2</accession>
<evidence type="ECO:0000313" key="2">
    <source>
        <dbReference type="EMBL" id="NNH69300.1"/>
    </source>
</evidence>
<gene>
    <name evidence="2" type="ORF">HLB23_05345</name>
</gene>
<feature type="transmembrane region" description="Helical" evidence="1">
    <location>
        <begin position="44"/>
        <end position="63"/>
    </location>
</feature>
<proteinExistence type="predicted"/>
<keyword evidence="3" id="KW-1185">Reference proteome</keyword>
<keyword evidence="1" id="KW-0472">Membrane</keyword>
<dbReference type="RefSeq" id="WP_157553053.1">
    <property type="nucleotide sequence ID" value="NZ_JABELX010000001.1"/>
</dbReference>
<name>A0A849BYF2_9NOCA</name>
<protein>
    <submittedName>
        <fullName evidence="2">Uncharacterized protein</fullName>
    </submittedName>
</protein>
<organism evidence="2 3">
    <name type="scientific">Nocardia uniformis</name>
    <dbReference type="NCBI Taxonomy" id="53432"/>
    <lineage>
        <taxon>Bacteria</taxon>
        <taxon>Bacillati</taxon>
        <taxon>Actinomycetota</taxon>
        <taxon>Actinomycetes</taxon>
        <taxon>Mycobacteriales</taxon>
        <taxon>Nocardiaceae</taxon>
        <taxon>Nocardia</taxon>
    </lineage>
</organism>
<keyword evidence="1" id="KW-1133">Transmembrane helix</keyword>
<evidence type="ECO:0000313" key="3">
    <source>
        <dbReference type="Proteomes" id="UP000586827"/>
    </source>
</evidence>
<keyword evidence="1" id="KW-0812">Transmembrane</keyword>
<comment type="caution">
    <text evidence="2">The sequence shown here is derived from an EMBL/GenBank/DDBJ whole genome shotgun (WGS) entry which is preliminary data.</text>
</comment>